<reference evidence="5 6" key="1">
    <citation type="submission" date="2024-03" db="EMBL/GenBank/DDBJ databases">
        <authorList>
            <person name="Gkanogiannis A."/>
            <person name="Becerra Lopez-Lavalle L."/>
        </authorList>
    </citation>
    <scope>NUCLEOTIDE SEQUENCE [LARGE SCALE GENOMIC DNA]</scope>
</reference>
<dbReference type="Pfam" id="PF00560">
    <property type="entry name" value="LRR_1"/>
    <property type="match status" value="5"/>
</dbReference>
<organism evidence="5 6">
    <name type="scientific">Citrullus colocynthis</name>
    <name type="common">colocynth</name>
    <dbReference type="NCBI Taxonomy" id="252529"/>
    <lineage>
        <taxon>Eukaryota</taxon>
        <taxon>Viridiplantae</taxon>
        <taxon>Streptophyta</taxon>
        <taxon>Embryophyta</taxon>
        <taxon>Tracheophyta</taxon>
        <taxon>Spermatophyta</taxon>
        <taxon>Magnoliopsida</taxon>
        <taxon>eudicotyledons</taxon>
        <taxon>Gunneridae</taxon>
        <taxon>Pentapetalae</taxon>
        <taxon>rosids</taxon>
        <taxon>fabids</taxon>
        <taxon>Cucurbitales</taxon>
        <taxon>Cucurbitaceae</taxon>
        <taxon>Benincaseae</taxon>
        <taxon>Citrullus</taxon>
    </lineage>
</organism>
<feature type="domain" description="Leucine-rich repeat-containing N-terminal plant-type" evidence="4">
    <location>
        <begin position="33"/>
        <end position="71"/>
    </location>
</feature>
<evidence type="ECO:0000256" key="3">
    <source>
        <dbReference type="ARBA" id="ARBA00022737"/>
    </source>
</evidence>
<accession>A0ABP0Y0Q2</accession>
<evidence type="ECO:0000256" key="2">
    <source>
        <dbReference type="ARBA" id="ARBA00022729"/>
    </source>
</evidence>
<proteinExistence type="predicted"/>
<evidence type="ECO:0000259" key="4">
    <source>
        <dbReference type="Pfam" id="PF08263"/>
    </source>
</evidence>
<dbReference type="PROSITE" id="PS51450">
    <property type="entry name" value="LRR"/>
    <property type="match status" value="1"/>
</dbReference>
<evidence type="ECO:0000256" key="1">
    <source>
        <dbReference type="ARBA" id="ARBA00022614"/>
    </source>
</evidence>
<dbReference type="InterPro" id="IPR013210">
    <property type="entry name" value="LRR_N_plant-typ"/>
</dbReference>
<dbReference type="PANTHER" id="PTHR48060">
    <property type="entry name" value="DNA DAMAGE-REPAIR/TOLERATION PROTEIN DRT100"/>
    <property type="match status" value="1"/>
</dbReference>
<dbReference type="Gene3D" id="3.80.10.10">
    <property type="entry name" value="Ribonuclease Inhibitor"/>
    <property type="match status" value="3"/>
</dbReference>
<dbReference type="SUPFAM" id="SSF52058">
    <property type="entry name" value="L domain-like"/>
    <property type="match status" value="1"/>
</dbReference>
<gene>
    <name evidence="5" type="ORF">CITCOLO1_LOCUS4226</name>
</gene>
<keyword evidence="6" id="KW-1185">Reference proteome</keyword>
<dbReference type="Proteomes" id="UP001642487">
    <property type="component" value="Chromosome 11"/>
</dbReference>
<name>A0ABP0Y0Q2_9ROSI</name>
<dbReference type="Pfam" id="PF08263">
    <property type="entry name" value="LRRNT_2"/>
    <property type="match status" value="1"/>
</dbReference>
<dbReference type="InterPro" id="IPR001611">
    <property type="entry name" value="Leu-rich_rpt"/>
</dbReference>
<dbReference type="InterPro" id="IPR053211">
    <property type="entry name" value="DNA_repair-toleration"/>
</dbReference>
<dbReference type="InterPro" id="IPR032675">
    <property type="entry name" value="LRR_dom_sf"/>
</dbReference>
<evidence type="ECO:0000313" key="5">
    <source>
        <dbReference type="EMBL" id="CAK9312533.1"/>
    </source>
</evidence>
<keyword evidence="2" id="KW-0732">Signal</keyword>
<sequence>MATPCQIVQFIKAVALLNCVFRSVGSTMQSIHTDKVALLSFKSRLVSSTVSSLSSWNPNSSPCNWTGVICSKYGNKRVVELRLSGMGLSGFIDPHIGNLSFLQSLQLQNNQFTGPIPIQIHHLLQLSVVNVSSNNLQGGFPLNFSAMAALEILDLSSNKITGRLPESLELGTKPTLWHNSRNLWEYFLVTLALASNQLYGTVPPAIFNMSSLVTLALASNQLWGTFPKDIGEKLPKLLVFNFCFNKFTGTIPESLHNITRLQVIRFAHNFLEGTVPPGLEKLHNLLTYNIGNNKFVDSDANGGLNFITSLTNSSRLAFLALDGNNFEGVIPGSIGNLSKDLSKLYMGGNRFYGNIPPTISNLRGLSLLNLSDNSLSGEIPSREIGKASLAWFGEESTFW</sequence>
<protein>
    <recommendedName>
        <fullName evidence="4">Leucine-rich repeat-containing N-terminal plant-type domain-containing protein</fullName>
    </recommendedName>
</protein>
<keyword evidence="3" id="KW-0677">Repeat</keyword>
<dbReference type="PANTHER" id="PTHR48060:SF21">
    <property type="entry name" value="L DOMAIN-LIKE PROTEIN"/>
    <property type="match status" value="1"/>
</dbReference>
<dbReference type="EMBL" id="OZ021745">
    <property type="protein sequence ID" value="CAK9312533.1"/>
    <property type="molecule type" value="Genomic_DNA"/>
</dbReference>
<keyword evidence="1" id="KW-0433">Leucine-rich repeat</keyword>
<evidence type="ECO:0000313" key="6">
    <source>
        <dbReference type="Proteomes" id="UP001642487"/>
    </source>
</evidence>